<evidence type="ECO:0000313" key="3">
    <source>
        <dbReference type="EMBL" id="CAE4666252.1"/>
    </source>
</evidence>
<feature type="transmembrane region" description="Helical" evidence="2">
    <location>
        <begin position="387"/>
        <end position="407"/>
    </location>
</feature>
<keyword evidence="1" id="KW-0175">Coiled coil</keyword>
<dbReference type="EMBL" id="HBNR01088009">
    <property type="protein sequence ID" value="CAE4666252.1"/>
    <property type="molecule type" value="Transcribed_RNA"/>
</dbReference>
<feature type="transmembrane region" description="Helical" evidence="2">
    <location>
        <begin position="71"/>
        <end position="94"/>
    </location>
</feature>
<organism evidence="3">
    <name type="scientific">Alexandrium monilatum</name>
    <dbReference type="NCBI Taxonomy" id="311494"/>
    <lineage>
        <taxon>Eukaryota</taxon>
        <taxon>Sar</taxon>
        <taxon>Alveolata</taxon>
        <taxon>Dinophyceae</taxon>
        <taxon>Gonyaulacales</taxon>
        <taxon>Pyrocystaceae</taxon>
        <taxon>Alexandrium</taxon>
    </lineage>
</organism>
<feature type="transmembrane region" description="Helical" evidence="2">
    <location>
        <begin position="357"/>
        <end position="375"/>
    </location>
</feature>
<keyword evidence="2" id="KW-1133">Transmembrane helix</keyword>
<evidence type="ECO:0000256" key="1">
    <source>
        <dbReference type="SAM" id="Coils"/>
    </source>
</evidence>
<protein>
    <submittedName>
        <fullName evidence="3">Uncharacterized protein</fullName>
    </submittedName>
</protein>
<keyword evidence="2" id="KW-0472">Membrane</keyword>
<dbReference type="AlphaFoldDB" id="A0A7S4WE63"/>
<accession>A0A7S4WE63</accession>
<reference evidence="3" key="1">
    <citation type="submission" date="2021-01" db="EMBL/GenBank/DDBJ databases">
        <authorList>
            <person name="Corre E."/>
            <person name="Pelletier E."/>
            <person name="Niang G."/>
            <person name="Scheremetjew M."/>
            <person name="Finn R."/>
            <person name="Kale V."/>
            <person name="Holt S."/>
            <person name="Cochrane G."/>
            <person name="Meng A."/>
            <person name="Brown T."/>
            <person name="Cohen L."/>
        </authorList>
    </citation>
    <scope>NUCLEOTIDE SEQUENCE</scope>
    <source>
        <strain evidence="3">CCMP3105</strain>
    </source>
</reference>
<proteinExistence type="predicted"/>
<sequence length="553" mass="62783">MAQVEILGQASVRQVRFSPDVERASHQQPSDANLLDNQASSWFPFEPFAWLPLPVKALIPRTWQKIQDKTHFILVFGAIACTLLVVRMLVALINSGCVDLNCVEEVLTILFIVPCTTYNIRIIGQYDDRLVSKQQDIKEQKASLTRSYNDLLSDMDGLLSKSAESSAGLAERSFESKRRDFQRFLERVKGKHSSLYSGAQGDSDKLLKQFRRFCVNWLRVFEECSIDPLECPKRVIKEEELNRCTSILDIADLCLERLRVTEVRFISIQRDQDAQMLRKNRNEIKRLSRALPGVGGAGRPVPEVPGRRTSTQGRGSWLHLGFGHGFGVHSGGTGEEPYPKEIDFFCGQLILLSSEHLMLILGFLVGWALFAIQFWDFVDGGAGTRLASVLSLVELLIAELCLVTMLLKFEEIDIVQQLEREVKELAKQNERVEKQRERMHGFWNNVQQLTELWLYRTVPRLDLFKEIHSLLEDTTEDLLMKISSANQHLEDLENRLGDLTAWRNNGTVSIEAKKGFGKAVNQICQEQELDECLVKLEDLTSGGMEALTNSNAK</sequence>
<feature type="coiled-coil region" evidence="1">
    <location>
        <begin position="408"/>
        <end position="438"/>
    </location>
</feature>
<feature type="transmembrane region" description="Helical" evidence="2">
    <location>
        <begin position="106"/>
        <end position="124"/>
    </location>
</feature>
<name>A0A7S4WE63_9DINO</name>
<gene>
    <name evidence="3" type="ORF">AMON00008_LOCUS63071</name>
</gene>
<keyword evidence="2" id="KW-0812">Transmembrane</keyword>
<evidence type="ECO:0000256" key="2">
    <source>
        <dbReference type="SAM" id="Phobius"/>
    </source>
</evidence>